<dbReference type="InterPro" id="IPR025597">
    <property type="entry name" value="DUF4345"/>
</dbReference>
<name>A0A076EVC6_RHOOP</name>
<evidence type="ECO:0000256" key="1">
    <source>
        <dbReference type="SAM" id="Phobius"/>
    </source>
</evidence>
<evidence type="ECO:0000313" key="2">
    <source>
        <dbReference type="EMBL" id="AII09741.1"/>
    </source>
</evidence>
<keyword evidence="1" id="KW-0472">Membrane</keyword>
<keyword evidence="1" id="KW-0812">Transmembrane</keyword>
<accession>A0A076EVC6</accession>
<keyword evidence="1" id="KW-1133">Transmembrane helix</keyword>
<evidence type="ECO:0000313" key="3">
    <source>
        <dbReference type="Proteomes" id="UP000028488"/>
    </source>
</evidence>
<feature type="transmembrane region" description="Helical" evidence="1">
    <location>
        <begin position="46"/>
        <end position="64"/>
    </location>
</feature>
<feature type="transmembrane region" description="Helical" evidence="1">
    <location>
        <begin position="103"/>
        <end position="123"/>
    </location>
</feature>
<gene>
    <name evidence="2" type="ORF">EP51_35910</name>
</gene>
<feature type="transmembrane region" description="Helical" evidence="1">
    <location>
        <begin position="71"/>
        <end position="91"/>
    </location>
</feature>
<organism evidence="2 3">
    <name type="scientific">Rhodococcus opacus</name>
    <name type="common">Nocardia opaca</name>
    <dbReference type="NCBI Taxonomy" id="37919"/>
    <lineage>
        <taxon>Bacteria</taxon>
        <taxon>Bacillati</taxon>
        <taxon>Actinomycetota</taxon>
        <taxon>Actinomycetes</taxon>
        <taxon>Mycobacteriales</taxon>
        <taxon>Nocardiaceae</taxon>
        <taxon>Rhodococcus</taxon>
    </lineage>
</organism>
<reference evidence="2 3" key="1">
    <citation type="submission" date="2014-07" db="EMBL/GenBank/DDBJ databases">
        <title>Genome Sequence of Rhodococcus opacus Strain R7, a Biodegrader of Mono- and Polycyclic Aromatic Hydrocarbons.</title>
        <authorList>
            <person name="Di Gennaro P."/>
            <person name="Zampolli J."/>
            <person name="Presti I."/>
            <person name="Cappelletti M."/>
            <person name="D'Ursi P."/>
            <person name="Orro A."/>
            <person name="Mezzelani A."/>
            <person name="Milanesi L."/>
        </authorList>
    </citation>
    <scope>NUCLEOTIDE SEQUENCE [LARGE SCALE GENOMIC DNA]</scope>
    <source>
        <strain evidence="2 3">R7</strain>
    </source>
</reference>
<sequence>MSEVLIIAVALFFAGMGVYGLAAPARLVAPFGLSADSAISRAEVRAVYGGFGVAVAGLLFFAAFDIHGIRSVAAVTVAVALLGMAFGRIVSAVADRPTRFYPVWFYFVVELVLAGLLLSAAVLGS</sequence>
<dbReference type="AlphaFoldDB" id="A0A076EVC6"/>
<proteinExistence type="predicted"/>
<dbReference type="RefSeq" id="WP_128641859.1">
    <property type="nucleotide sequence ID" value="NZ_CP008947.1"/>
</dbReference>
<dbReference type="Proteomes" id="UP000028488">
    <property type="component" value="Chromosome"/>
</dbReference>
<dbReference type="Pfam" id="PF14248">
    <property type="entry name" value="DUF4345"/>
    <property type="match status" value="1"/>
</dbReference>
<protein>
    <submittedName>
        <fullName evidence="2">Membrane protein</fullName>
    </submittedName>
</protein>
<dbReference type="eggNOG" id="ENOG5033A3V">
    <property type="taxonomic scope" value="Bacteria"/>
</dbReference>
<dbReference type="EMBL" id="CP008947">
    <property type="protein sequence ID" value="AII09741.1"/>
    <property type="molecule type" value="Genomic_DNA"/>
</dbReference>